<reference evidence="7 8" key="1">
    <citation type="submission" date="2016-06" db="EMBL/GenBank/DDBJ databases">
        <title>Evolution of pathogenesis and genome organization in the Tremellales.</title>
        <authorList>
            <person name="Cuomo C."/>
            <person name="Litvintseva A."/>
            <person name="Heitman J."/>
            <person name="Chen Y."/>
            <person name="Sun S."/>
            <person name="Springer D."/>
            <person name="Dromer F."/>
            <person name="Young S."/>
            <person name="Zeng Q."/>
            <person name="Chapman S."/>
            <person name="Gujja S."/>
            <person name="Saif S."/>
            <person name="Birren B."/>
        </authorList>
    </citation>
    <scope>NUCLEOTIDE SEQUENCE [LARGE SCALE GENOMIC DNA]</scope>
    <source>
        <strain evidence="7 8">CBS 7118</strain>
    </source>
</reference>
<evidence type="ECO:0000256" key="3">
    <source>
        <dbReference type="ARBA" id="ARBA00022833"/>
    </source>
</evidence>
<evidence type="ECO:0000256" key="1">
    <source>
        <dbReference type="ARBA" id="ARBA00022723"/>
    </source>
</evidence>
<feature type="region of interest" description="Disordered" evidence="5">
    <location>
        <begin position="787"/>
        <end position="808"/>
    </location>
</feature>
<keyword evidence="8" id="KW-1185">Reference proteome</keyword>
<name>A0A1E3J1D4_9TREE</name>
<feature type="compositionally biased region" description="Basic and acidic residues" evidence="5">
    <location>
        <begin position="411"/>
        <end position="431"/>
    </location>
</feature>
<feature type="region of interest" description="Disordered" evidence="5">
    <location>
        <begin position="379"/>
        <end position="432"/>
    </location>
</feature>
<feature type="compositionally biased region" description="Polar residues" evidence="5">
    <location>
        <begin position="693"/>
        <end position="704"/>
    </location>
</feature>
<evidence type="ECO:0000256" key="4">
    <source>
        <dbReference type="PROSITE-ProRule" id="PRU00322"/>
    </source>
</evidence>
<feature type="region of interest" description="Disordered" evidence="5">
    <location>
        <begin position="668"/>
        <end position="705"/>
    </location>
</feature>
<feature type="compositionally biased region" description="Polar residues" evidence="5">
    <location>
        <begin position="393"/>
        <end position="407"/>
    </location>
</feature>
<keyword evidence="1" id="KW-0479">Metal-binding</keyword>
<dbReference type="Proteomes" id="UP000094819">
    <property type="component" value="Unassembled WGS sequence"/>
</dbReference>
<dbReference type="SMART" id="SM00547">
    <property type="entry name" value="ZnF_RBZ"/>
    <property type="match status" value="4"/>
</dbReference>
<feature type="region of interest" description="Disordered" evidence="5">
    <location>
        <begin position="545"/>
        <end position="565"/>
    </location>
</feature>
<sequence length="1050" mass="109699">MDGRSSQHGKRSERLNRTPYARPTPTKPKTTPGGGTFGVIKSVFSNLISSPFSRSSPSLPTHDSFPTNQYQRSESGSEDNWEGDEPVQMKGQDVFSLAAAAGRGGEGFEARQVEWRTKGEVAGGRREAARRDLQVGSSVGPMLAYQNGQIITPTTPVFPGHFVKDAAPPSLPPSLATVSEKVTGQLNGHAMPNAIAGPSTVTPQATSVKTPSTLPARLPLPASFTTPSHPSVNGESSSQYSNALATFLQEHQGQELTAQDKTIIAMLTERITGAGAASPAGSERRRGWLPNSSSDDVAYRGLNQSTSSGLGGTPYKQKYKQKYLGPGMSPRKTQTSSPASSRVLSKSTSPAPAPALEPASLPPSFPNRHLINTALRYSATSSPLRHSHKASPTPAQSYPANTLSPASGTKRKPESPADKASAKRREVEETGRQNAAAIMLSLIEQTEKEAPQSHIEPVRWNSYDRGALNKSTSTTPGTPGSTSVLAKSTGPPAVPNSVPSTAHAGSTPRKKTPLRGAAAKMEAFREGMVGSKGLTTIERIKGVKPWEAKGLQKPQEPSKQTKPVEEAIEISSDEDDDDIEIVEEAASKKQIPKPTAVAAPEAPKNMFESAPFTFSSPALSLPAFPSTAAPVPQPKKATEVYDSPLRKSIIEAPKKAAEQAKAFSFSTPASFNAGKPAQEEEPAFKPIHRSASPKKTSTEQSSLTPKEAALKMDKAVLPFFTFVPPSVGGSGEVPKNTTEEKWEKAKSEAKGKDVQAFTFTLDVSAPSVPAAAAAKPSFGGFTGFGQVSGQKTDEPKTTSAAPTAPSFGGFTGFGQVSGAKKDEPKSTGGGPWKCSMCMLENPDSAKEKCTICEEPRPKAAAPAPAVPAKPSFGGFTGFGQVSGTKKDAPTSTGGGPWKCSMCMLDNPDSAKEKCTICEEPRPKAAAVPAPTPASTGFGGFGGFGSKPAGPAAAGGSWTCGMCMLQNPDSATEKCTICEEPRPKSTSTPAPVPTPALVAVPTVAATPFTGWGAGTGPKKSEGGEGKWTCSTCMLENPASATEKCTICETPK</sequence>
<protein>
    <recommendedName>
        <fullName evidence="6">RanBP2-type domain-containing protein</fullName>
    </recommendedName>
</protein>
<feature type="domain" description="RanBP2-type" evidence="6">
    <location>
        <begin position="1022"/>
        <end position="1050"/>
    </location>
</feature>
<dbReference type="GO" id="GO:0006281">
    <property type="term" value="P:DNA repair"/>
    <property type="evidence" value="ECO:0007669"/>
    <property type="project" value="TreeGrafter"/>
</dbReference>
<evidence type="ECO:0000259" key="6">
    <source>
        <dbReference type="PROSITE" id="PS50199"/>
    </source>
</evidence>
<feature type="compositionally biased region" description="Acidic residues" evidence="5">
    <location>
        <begin position="76"/>
        <end position="85"/>
    </location>
</feature>
<dbReference type="PANTHER" id="PTHR46622">
    <property type="entry name" value="DNA-DEPENDENT METALLOPROTEASE WSS1"/>
    <property type="match status" value="1"/>
</dbReference>
<feature type="compositionally biased region" description="Pro residues" evidence="5">
    <location>
        <begin position="351"/>
        <end position="365"/>
    </location>
</feature>
<dbReference type="AlphaFoldDB" id="A0A1E3J1D4"/>
<feature type="compositionally biased region" description="Low complexity" evidence="5">
    <location>
        <begin position="44"/>
        <end position="60"/>
    </location>
</feature>
<evidence type="ECO:0000313" key="8">
    <source>
        <dbReference type="Proteomes" id="UP000094819"/>
    </source>
</evidence>
<dbReference type="GO" id="GO:0008237">
    <property type="term" value="F:metallopeptidase activity"/>
    <property type="evidence" value="ECO:0007669"/>
    <property type="project" value="TreeGrafter"/>
</dbReference>
<dbReference type="OrthoDB" id="79830at2759"/>
<dbReference type="RefSeq" id="XP_019030952.1">
    <property type="nucleotide sequence ID" value="XM_019176920.1"/>
</dbReference>
<feature type="compositionally biased region" description="Polar residues" evidence="5">
    <location>
        <begin position="64"/>
        <end position="74"/>
    </location>
</feature>
<dbReference type="InterPro" id="IPR001876">
    <property type="entry name" value="Znf_RanBP2"/>
</dbReference>
<evidence type="ECO:0000256" key="2">
    <source>
        <dbReference type="ARBA" id="ARBA00022771"/>
    </source>
</evidence>
<dbReference type="GeneID" id="30194027"/>
<dbReference type="GO" id="GO:0005634">
    <property type="term" value="C:nucleus"/>
    <property type="evidence" value="ECO:0007669"/>
    <property type="project" value="TreeGrafter"/>
</dbReference>
<feature type="region of interest" description="Disordered" evidence="5">
    <location>
        <begin position="447"/>
        <end position="516"/>
    </location>
</feature>
<feature type="compositionally biased region" description="Low complexity" evidence="5">
    <location>
        <begin position="471"/>
        <end position="483"/>
    </location>
</feature>
<proteinExistence type="predicted"/>
<evidence type="ECO:0000256" key="5">
    <source>
        <dbReference type="SAM" id="MobiDB-lite"/>
    </source>
</evidence>
<gene>
    <name evidence="7" type="ORF">L198_04814</name>
</gene>
<feature type="region of interest" description="Disordered" evidence="5">
    <location>
        <begin position="728"/>
        <end position="749"/>
    </location>
</feature>
<feature type="region of interest" description="Disordered" evidence="5">
    <location>
        <begin position="274"/>
        <end position="367"/>
    </location>
</feature>
<feature type="compositionally biased region" description="Basic and acidic residues" evidence="5">
    <location>
        <begin position="737"/>
        <end position="749"/>
    </location>
</feature>
<feature type="compositionally biased region" description="Basic and acidic residues" evidence="5">
    <location>
        <begin position="1"/>
        <end position="16"/>
    </location>
</feature>
<dbReference type="Pfam" id="PF00641">
    <property type="entry name" value="Zn_ribbon_RanBP"/>
    <property type="match status" value="1"/>
</dbReference>
<organism evidence="7 8">
    <name type="scientific">Cryptococcus wingfieldii CBS 7118</name>
    <dbReference type="NCBI Taxonomy" id="1295528"/>
    <lineage>
        <taxon>Eukaryota</taxon>
        <taxon>Fungi</taxon>
        <taxon>Dikarya</taxon>
        <taxon>Basidiomycota</taxon>
        <taxon>Agaricomycotina</taxon>
        <taxon>Tremellomycetes</taxon>
        <taxon>Tremellales</taxon>
        <taxon>Cryptococcaceae</taxon>
        <taxon>Cryptococcus</taxon>
    </lineage>
</organism>
<dbReference type="GO" id="GO:0008270">
    <property type="term" value="F:zinc ion binding"/>
    <property type="evidence" value="ECO:0007669"/>
    <property type="project" value="UniProtKB-KW"/>
</dbReference>
<feature type="region of interest" description="Disordered" evidence="5">
    <location>
        <begin position="1"/>
        <end position="86"/>
    </location>
</feature>
<evidence type="ECO:0000313" key="7">
    <source>
        <dbReference type="EMBL" id="ODN94673.1"/>
    </source>
</evidence>
<dbReference type="PROSITE" id="PS50199">
    <property type="entry name" value="ZF_RANBP2_2"/>
    <property type="match status" value="1"/>
</dbReference>
<keyword evidence="3" id="KW-0862">Zinc</keyword>
<comment type="caution">
    <text evidence="7">The sequence shown here is derived from an EMBL/GenBank/DDBJ whole genome shotgun (WGS) entry which is preliminary data.</text>
</comment>
<keyword evidence="2 4" id="KW-0863">Zinc-finger</keyword>
<feature type="compositionally biased region" description="Polar residues" evidence="5">
    <location>
        <begin position="331"/>
        <end position="346"/>
    </location>
</feature>
<accession>A0A1E3J1D4</accession>
<dbReference type="InterPro" id="IPR053000">
    <property type="entry name" value="WSS1-like_metalloprotease"/>
</dbReference>
<dbReference type="Gene3D" id="4.10.1060.10">
    <property type="entry name" value="Zinc finger, RanBP2-type"/>
    <property type="match status" value="4"/>
</dbReference>
<dbReference type="PANTHER" id="PTHR46622:SF1">
    <property type="entry name" value="DNA-DEPENDENT METALLOPROTEASE WSS1"/>
    <property type="match status" value="1"/>
</dbReference>
<dbReference type="EMBL" id="AWGH01000014">
    <property type="protein sequence ID" value="ODN94673.1"/>
    <property type="molecule type" value="Genomic_DNA"/>
</dbReference>